<keyword evidence="8" id="KW-1185">Reference proteome</keyword>
<evidence type="ECO:0000313" key="8">
    <source>
        <dbReference type="Proteomes" id="UP000046155"/>
    </source>
</evidence>
<dbReference type="SFLD" id="SFLDS00005">
    <property type="entry name" value="Isoprenoid_Synthase_Type_I"/>
    <property type="match status" value="1"/>
</dbReference>
<dbReference type="GO" id="GO:0008299">
    <property type="term" value="P:isoprenoid biosynthetic process"/>
    <property type="evidence" value="ECO:0007669"/>
    <property type="project" value="InterPro"/>
</dbReference>
<dbReference type="Proteomes" id="UP000046155">
    <property type="component" value="Unassembled WGS sequence"/>
</dbReference>
<keyword evidence="4" id="KW-0479">Metal-binding</keyword>
<keyword evidence="5" id="KW-0460">Magnesium</keyword>
<evidence type="ECO:0000256" key="6">
    <source>
        <dbReference type="RuleBase" id="RU004466"/>
    </source>
</evidence>
<sequence>MSYQDILGEINGDLAYVEKELHRHARSSPTLLGESSERLVQAGGKRLRPAFVLLSGKFFKYDLQIIGQLAVAIELIHMATLVHDDVIDSAATRRGLPTVCSQWGDAIALQTGSYLFAQALKIVAQYGNQEIICALTRVSLEMCEGEIEQINNIGNTNLGLRTYLRRIQRKTAFLISACCAIGALAGEAPPDLTWHLKKYGYYLGIAFQITDDILDFIGSEKVCGKPVGSDLRQGIITIPVIYTLQDKIRGPQLQKIIDKNPKTENDWEQAFALIEGAGALRTAQRLCDLYLRKATKELYYLPDMPPRRILVALTDFIGTRDF</sequence>
<dbReference type="GO" id="GO:0000010">
    <property type="term" value="F:heptaprenyl diphosphate synthase activity"/>
    <property type="evidence" value="ECO:0007669"/>
    <property type="project" value="UniProtKB-EC"/>
</dbReference>
<evidence type="ECO:0000256" key="2">
    <source>
        <dbReference type="ARBA" id="ARBA00006706"/>
    </source>
</evidence>
<dbReference type="CDD" id="cd00685">
    <property type="entry name" value="Trans_IPPS_HT"/>
    <property type="match status" value="1"/>
</dbReference>
<dbReference type="OrthoDB" id="9805316at2"/>
<accession>A0A0B7MM93</accession>
<comment type="similarity">
    <text evidence="2 6">Belongs to the FPP/GGPP synthase family.</text>
</comment>
<dbReference type="PROSITE" id="PS00444">
    <property type="entry name" value="POLYPRENYL_SYNTHASE_2"/>
    <property type="match status" value="1"/>
</dbReference>
<dbReference type="GO" id="GO:0046872">
    <property type="term" value="F:metal ion binding"/>
    <property type="evidence" value="ECO:0007669"/>
    <property type="project" value="UniProtKB-KW"/>
</dbReference>
<evidence type="ECO:0000256" key="5">
    <source>
        <dbReference type="ARBA" id="ARBA00022842"/>
    </source>
</evidence>
<dbReference type="AlphaFoldDB" id="A0A0B7MM93"/>
<gene>
    <name evidence="7" type="primary">hepT</name>
    <name evidence="7" type="ORF">SSCH_360035</name>
</gene>
<dbReference type="InterPro" id="IPR008949">
    <property type="entry name" value="Isoprenoid_synthase_dom_sf"/>
</dbReference>
<evidence type="ECO:0000256" key="1">
    <source>
        <dbReference type="ARBA" id="ARBA00001946"/>
    </source>
</evidence>
<dbReference type="Gene3D" id="1.10.600.10">
    <property type="entry name" value="Farnesyl Diphosphate Synthase"/>
    <property type="match status" value="1"/>
</dbReference>
<name>A0A0B7MM93_9FIRM</name>
<dbReference type="SUPFAM" id="SSF48576">
    <property type="entry name" value="Terpenoid synthases"/>
    <property type="match status" value="1"/>
</dbReference>
<dbReference type="Pfam" id="PF00348">
    <property type="entry name" value="polyprenyl_synt"/>
    <property type="match status" value="1"/>
</dbReference>
<dbReference type="RefSeq" id="WP_044665122.1">
    <property type="nucleotide sequence ID" value="NZ_CDRZ01000232.1"/>
</dbReference>
<evidence type="ECO:0000256" key="4">
    <source>
        <dbReference type="ARBA" id="ARBA00022723"/>
    </source>
</evidence>
<evidence type="ECO:0000256" key="3">
    <source>
        <dbReference type="ARBA" id="ARBA00022679"/>
    </source>
</evidence>
<protein>
    <submittedName>
        <fullName evidence="7">Heptaprenyl diphosphate synthase component 2</fullName>
        <ecNumber evidence="7">2.5.1.30</ecNumber>
    </submittedName>
</protein>
<dbReference type="EMBL" id="CDRZ01000232">
    <property type="protein sequence ID" value="CEO89096.1"/>
    <property type="molecule type" value="Genomic_DNA"/>
</dbReference>
<keyword evidence="3 6" id="KW-0808">Transferase</keyword>
<dbReference type="PANTHER" id="PTHR12001:SF69">
    <property type="entry name" value="ALL TRANS-POLYPRENYL-DIPHOSPHATE SYNTHASE PDSS1"/>
    <property type="match status" value="1"/>
</dbReference>
<organism evidence="7 8">
    <name type="scientific">Syntrophaceticus schinkii</name>
    <dbReference type="NCBI Taxonomy" id="499207"/>
    <lineage>
        <taxon>Bacteria</taxon>
        <taxon>Bacillati</taxon>
        <taxon>Bacillota</taxon>
        <taxon>Clostridia</taxon>
        <taxon>Thermoanaerobacterales</taxon>
        <taxon>Thermoanaerobacterales Family III. Incertae Sedis</taxon>
        <taxon>Syntrophaceticus</taxon>
    </lineage>
</organism>
<dbReference type="InterPro" id="IPR033749">
    <property type="entry name" value="Polyprenyl_synt_CS"/>
</dbReference>
<dbReference type="PANTHER" id="PTHR12001">
    <property type="entry name" value="GERANYLGERANYL PYROPHOSPHATE SYNTHASE"/>
    <property type="match status" value="1"/>
</dbReference>
<comment type="cofactor">
    <cofactor evidence="1">
        <name>Mg(2+)</name>
        <dbReference type="ChEBI" id="CHEBI:18420"/>
    </cofactor>
</comment>
<proteinExistence type="inferred from homology"/>
<reference evidence="8" key="1">
    <citation type="submission" date="2015-01" db="EMBL/GenBank/DDBJ databases">
        <authorList>
            <person name="Manzoor Shahid"/>
            <person name="Zubair Saima"/>
        </authorList>
    </citation>
    <scope>NUCLEOTIDE SEQUENCE [LARGE SCALE GENOMIC DNA]</scope>
    <source>
        <strain evidence="8">Sp3</strain>
    </source>
</reference>
<evidence type="ECO:0000313" key="7">
    <source>
        <dbReference type="EMBL" id="CEO89096.1"/>
    </source>
</evidence>
<dbReference type="InterPro" id="IPR000092">
    <property type="entry name" value="Polyprenyl_synt"/>
</dbReference>
<dbReference type="EC" id="2.5.1.30" evidence="7"/>
<dbReference type="PROSITE" id="PS00723">
    <property type="entry name" value="POLYPRENYL_SYNTHASE_1"/>
    <property type="match status" value="1"/>
</dbReference>